<accession>A0A5N6NTT0</accession>
<dbReference type="InterPro" id="IPR043502">
    <property type="entry name" value="DNA/RNA_pol_sf"/>
</dbReference>
<dbReference type="SUPFAM" id="SSF56672">
    <property type="entry name" value="DNA/RNA polymerases"/>
    <property type="match status" value="1"/>
</dbReference>
<reference evidence="2 3" key="1">
    <citation type="submission" date="2019-05" db="EMBL/GenBank/DDBJ databases">
        <title>Mikania micrantha, genome provides insights into the molecular mechanism of rapid growth.</title>
        <authorList>
            <person name="Liu B."/>
        </authorList>
    </citation>
    <scope>NUCLEOTIDE SEQUENCE [LARGE SCALE GENOMIC DNA]</scope>
    <source>
        <strain evidence="2">NLD-2019</strain>
        <tissue evidence="2">Leaf</tissue>
    </source>
</reference>
<dbReference type="Pfam" id="PF07727">
    <property type="entry name" value="RVT_2"/>
    <property type="match status" value="1"/>
</dbReference>
<keyword evidence="3" id="KW-1185">Reference proteome</keyword>
<dbReference type="Proteomes" id="UP000326396">
    <property type="component" value="Linkage Group LG17"/>
</dbReference>
<dbReference type="EMBL" id="SZYD01000009">
    <property type="protein sequence ID" value="KAD5317984.1"/>
    <property type="molecule type" value="Genomic_DNA"/>
</dbReference>
<organism evidence="2 3">
    <name type="scientific">Mikania micrantha</name>
    <name type="common">bitter vine</name>
    <dbReference type="NCBI Taxonomy" id="192012"/>
    <lineage>
        <taxon>Eukaryota</taxon>
        <taxon>Viridiplantae</taxon>
        <taxon>Streptophyta</taxon>
        <taxon>Embryophyta</taxon>
        <taxon>Tracheophyta</taxon>
        <taxon>Spermatophyta</taxon>
        <taxon>Magnoliopsida</taxon>
        <taxon>eudicotyledons</taxon>
        <taxon>Gunneridae</taxon>
        <taxon>Pentapetalae</taxon>
        <taxon>asterids</taxon>
        <taxon>campanulids</taxon>
        <taxon>Asterales</taxon>
        <taxon>Asteraceae</taxon>
        <taxon>Asteroideae</taxon>
        <taxon>Heliantheae alliance</taxon>
        <taxon>Eupatorieae</taxon>
        <taxon>Mikania</taxon>
    </lineage>
</organism>
<sequence>MDVKTAFLYGKVKEEIYVCQPPRFEDSQYPDHVYKLEKALYGLHQAPRAWYATLTDHLLANGYTRGAIDQKLFVRREKDDLILVQIYVDDIIFGSTRAVQCKEFEAVMKKNFEMTAMGVMTFFLVLQVNQDPKGVLIHQGKYVTDTLTKFNMLDSKPASTPMVARPVLTSDSDGEDCARYQANPKASHLIAVKRIFRYLVGKPRLGLWYHKNSEFKLFSYSDSDFGGCNLDRKLTTGGCQYLGDRLV</sequence>
<protein>
    <recommendedName>
        <fullName evidence="1">Reverse transcriptase Ty1/copia-type domain-containing protein</fullName>
    </recommendedName>
</protein>
<dbReference type="PANTHER" id="PTHR11439:SF495">
    <property type="entry name" value="REVERSE TRANSCRIPTASE, RNA-DEPENDENT DNA POLYMERASE-RELATED"/>
    <property type="match status" value="1"/>
</dbReference>
<feature type="domain" description="Reverse transcriptase Ty1/copia-type" evidence="1">
    <location>
        <begin position="1"/>
        <end position="163"/>
    </location>
</feature>
<name>A0A5N6NTT0_9ASTR</name>
<comment type="caution">
    <text evidence="2">The sequence shown here is derived from an EMBL/GenBank/DDBJ whole genome shotgun (WGS) entry which is preliminary data.</text>
</comment>
<evidence type="ECO:0000313" key="3">
    <source>
        <dbReference type="Proteomes" id="UP000326396"/>
    </source>
</evidence>
<proteinExistence type="predicted"/>
<gene>
    <name evidence="2" type="ORF">E3N88_17930</name>
</gene>
<dbReference type="AlphaFoldDB" id="A0A5N6NTT0"/>
<dbReference type="OrthoDB" id="418237at2759"/>
<evidence type="ECO:0000259" key="1">
    <source>
        <dbReference type="Pfam" id="PF07727"/>
    </source>
</evidence>
<dbReference type="InterPro" id="IPR013103">
    <property type="entry name" value="RVT_2"/>
</dbReference>
<evidence type="ECO:0000313" key="2">
    <source>
        <dbReference type="EMBL" id="KAD5317984.1"/>
    </source>
</evidence>
<dbReference type="PANTHER" id="PTHR11439">
    <property type="entry name" value="GAG-POL-RELATED RETROTRANSPOSON"/>
    <property type="match status" value="1"/>
</dbReference>